<accession>A0ABV1KAT7</accession>
<evidence type="ECO:0000256" key="1">
    <source>
        <dbReference type="SAM" id="MobiDB-lite"/>
    </source>
</evidence>
<reference evidence="2 3" key="1">
    <citation type="submission" date="2024-03" db="EMBL/GenBank/DDBJ databases">
        <title>Draft genome sequence of Pseudonocardia nematodicida JCM 31783.</title>
        <authorList>
            <person name="Butdee W."/>
            <person name="Duangmal K."/>
        </authorList>
    </citation>
    <scope>NUCLEOTIDE SEQUENCE [LARGE SCALE GENOMIC DNA]</scope>
    <source>
        <strain evidence="2 3">JCM 31783</strain>
    </source>
</reference>
<evidence type="ECO:0000313" key="3">
    <source>
        <dbReference type="Proteomes" id="UP001494902"/>
    </source>
</evidence>
<dbReference type="Proteomes" id="UP001494902">
    <property type="component" value="Unassembled WGS sequence"/>
</dbReference>
<comment type="caution">
    <text evidence="2">The sequence shown here is derived from an EMBL/GenBank/DDBJ whole genome shotgun (WGS) entry which is preliminary data.</text>
</comment>
<organism evidence="2 3">
    <name type="scientific">Pseudonocardia nematodicida</name>
    <dbReference type="NCBI Taxonomy" id="1206997"/>
    <lineage>
        <taxon>Bacteria</taxon>
        <taxon>Bacillati</taxon>
        <taxon>Actinomycetota</taxon>
        <taxon>Actinomycetes</taxon>
        <taxon>Pseudonocardiales</taxon>
        <taxon>Pseudonocardiaceae</taxon>
        <taxon>Pseudonocardia</taxon>
    </lineage>
</organism>
<dbReference type="RefSeq" id="WP_349298663.1">
    <property type="nucleotide sequence ID" value="NZ_JBEDNQ010000005.1"/>
</dbReference>
<gene>
    <name evidence="2" type="ORF">WIS52_14025</name>
</gene>
<feature type="region of interest" description="Disordered" evidence="1">
    <location>
        <begin position="100"/>
        <end position="120"/>
    </location>
</feature>
<sequence>MSSPPRAAPPVPAPPALVEVSAAVRASWALDTCDDADVADWTPERPSRGQCGSTALVLHDLFGGELLLAEVWYPDGRLQGYHWWNRLPGGREVDLTADQFRTGETVQPPRAVARPDGPPRRCRDQYERLRARVLSRLAAG</sequence>
<dbReference type="InterPro" id="IPR056238">
    <property type="entry name" value="YunG-like"/>
</dbReference>
<protein>
    <submittedName>
        <fullName evidence="2">Uncharacterized protein</fullName>
    </submittedName>
</protein>
<proteinExistence type="predicted"/>
<dbReference type="EMBL" id="JBEDNQ010000005">
    <property type="protein sequence ID" value="MEQ3551588.1"/>
    <property type="molecule type" value="Genomic_DNA"/>
</dbReference>
<evidence type="ECO:0000313" key="2">
    <source>
        <dbReference type="EMBL" id="MEQ3551588.1"/>
    </source>
</evidence>
<keyword evidence="3" id="KW-1185">Reference proteome</keyword>
<name>A0ABV1KAT7_9PSEU</name>
<dbReference type="Pfam" id="PF24585">
    <property type="entry name" value="YunG"/>
    <property type="match status" value="1"/>
</dbReference>